<proteinExistence type="inferred from homology"/>
<dbReference type="AlphaFoldDB" id="A0A6J2YU57"/>
<dbReference type="OrthoDB" id="4788989at2759"/>
<protein>
    <recommendedName>
        <fullName evidence="4">RING-type E3 ubiquitin transferase</fullName>
        <ecNumber evidence="4">2.3.2.27</ecNumber>
    </recommendedName>
</protein>
<dbReference type="InterPro" id="IPR013010">
    <property type="entry name" value="Znf_SIAH"/>
</dbReference>
<evidence type="ECO:0000256" key="6">
    <source>
        <dbReference type="ARBA" id="ARBA00022723"/>
    </source>
</evidence>
<keyword evidence="9" id="KW-0862">Zinc</keyword>
<dbReference type="InterPro" id="IPR049548">
    <property type="entry name" value="Sina-like_RING"/>
</dbReference>
<dbReference type="SUPFAM" id="SSF49599">
    <property type="entry name" value="TRAF domain-like"/>
    <property type="match status" value="2"/>
</dbReference>
<dbReference type="UniPathway" id="UPA00143"/>
<reference evidence="13" key="1">
    <citation type="submission" date="2025-08" db="UniProtKB">
        <authorList>
            <consortium name="RefSeq"/>
        </authorList>
    </citation>
    <scope>IDENTIFICATION</scope>
    <source>
        <tissue evidence="13">Gonads</tissue>
    </source>
</reference>
<dbReference type="Pfam" id="PF21361">
    <property type="entry name" value="Sina_ZnF"/>
    <property type="match status" value="1"/>
</dbReference>
<comment type="pathway">
    <text evidence="2">Protein modification; protein ubiquitination.</text>
</comment>
<dbReference type="Proteomes" id="UP000504635">
    <property type="component" value="Unplaced"/>
</dbReference>
<evidence type="ECO:0000256" key="2">
    <source>
        <dbReference type="ARBA" id="ARBA00004906"/>
    </source>
</evidence>
<dbReference type="Gene3D" id="3.30.40.10">
    <property type="entry name" value="Zinc/RING finger domain, C3HC4 (zinc finger)"/>
    <property type="match status" value="3"/>
</dbReference>
<evidence type="ECO:0000259" key="11">
    <source>
        <dbReference type="PROSITE" id="PS51081"/>
    </source>
</evidence>
<comment type="catalytic activity">
    <reaction evidence="1">
        <text>S-ubiquitinyl-[E2 ubiquitin-conjugating enzyme]-L-cysteine + [acceptor protein]-L-lysine = [E2 ubiquitin-conjugating enzyme]-L-cysteine + N(6)-ubiquitinyl-[acceptor protein]-L-lysine.</text>
        <dbReference type="EC" id="2.3.2.27"/>
    </reaction>
</comment>
<evidence type="ECO:0000313" key="13">
    <source>
        <dbReference type="RefSeq" id="XP_030767648.1"/>
    </source>
</evidence>
<dbReference type="GO" id="GO:0005737">
    <property type="term" value="C:cytoplasm"/>
    <property type="evidence" value="ECO:0007669"/>
    <property type="project" value="TreeGrafter"/>
</dbReference>
<dbReference type="Pfam" id="PF21362">
    <property type="entry name" value="Sina_RING"/>
    <property type="match status" value="1"/>
</dbReference>
<sequence length="509" mass="59215">MVYENKSFEVSDFMALRKNTDSEDITLKLTCLRCKKYLSVIPTYTHSTLGSLCGRCSDDLQNLGDGFIRNDIYDSAIQHQKFPCINQLTGCLEYLFPSEVVKHETRCYYRIIQCPSKISNDPNCKCKWKGSPNDILDHFEHDHPVLILKNNQFEVDFVNNGSVSYIFPFAEEIYLIERNTENKIVSLTLSFLRSEHEMDDYAYIVLFKSGNNAQELSISERIGKTIKISKDSMKESLNDPVSVVANIDITKENLVQDVGNFRYNSKINKDLLSELECPVCFYYMIPPIYQCERGHGICNICQPKMKECPQCKGNFIQAPNRNLENIAMKMEYPCKYPNCKFVAKPKYIKEHEVSCIFGTFDCPLKDFEDCTGHFSFNELYDHIKQNHYEHLLEFDIIGIPFDAGLEQNITDCYIIKKLSKLFKVCFLYDYAEKIFRWSVNLIGSSDNDSYHYEIDFTDNNKHCRLYVKNVCAIGNVKPFECCDSTLSLDYNLVKRFIRNQLIYKVRIIN</sequence>
<dbReference type="RefSeq" id="XP_030767648.1">
    <property type="nucleotide sequence ID" value="XM_030911788.1"/>
</dbReference>
<evidence type="ECO:0000256" key="8">
    <source>
        <dbReference type="ARBA" id="ARBA00022786"/>
    </source>
</evidence>
<dbReference type="KEGG" id="soy:115891340"/>
<name>A0A6J2YU57_SITOR</name>
<gene>
    <name evidence="13" type="primary">LOC115891340</name>
</gene>
<organism evidence="12 13">
    <name type="scientific">Sitophilus oryzae</name>
    <name type="common">Rice weevil</name>
    <name type="synonym">Curculio oryzae</name>
    <dbReference type="NCBI Taxonomy" id="7048"/>
    <lineage>
        <taxon>Eukaryota</taxon>
        <taxon>Metazoa</taxon>
        <taxon>Ecdysozoa</taxon>
        <taxon>Arthropoda</taxon>
        <taxon>Hexapoda</taxon>
        <taxon>Insecta</taxon>
        <taxon>Pterygota</taxon>
        <taxon>Neoptera</taxon>
        <taxon>Endopterygota</taxon>
        <taxon>Coleoptera</taxon>
        <taxon>Polyphaga</taxon>
        <taxon>Cucujiformia</taxon>
        <taxon>Curculionidae</taxon>
        <taxon>Dryophthorinae</taxon>
        <taxon>Sitophilus</taxon>
    </lineage>
</organism>
<evidence type="ECO:0000256" key="1">
    <source>
        <dbReference type="ARBA" id="ARBA00000900"/>
    </source>
</evidence>
<dbReference type="GO" id="GO:0043161">
    <property type="term" value="P:proteasome-mediated ubiquitin-dependent protein catabolic process"/>
    <property type="evidence" value="ECO:0007669"/>
    <property type="project" value="TreeGrafter"/>
</dbReference>
<feature type="domain" description="SIAH-type" evidence="11">
    <location>
        <begin position="79"/>
        <end position="144"/>
    </location>
</feature>
<evidence type="ECO:0000256" key="7">
    <source>
        <dbReference type="ARBA" id="ARBA00022771"/>
    </source>
</evidence>
<dbReference type="GO" id="GO:0008270">
    <property type="term" value="F:zinc ion binding"/>
    <property type="evidence" value="ECO:0007669"/>
    <property type="project" value="UniProtKB-KW"/>
</dbReference>
<evidence type="ECO:0000256" key="3">
    <source>
        <dbReference type="ARBA" id="ARBA00009119"/>
    </source>
</evidence>
<keyword evidence="8" id="KW-0833">Ubl conjugation pathway</keyword>
<dbReference type="InParanoid" id="A0A6J2YU57"/>
<keyword evidence="5" id="KW-0808">Transferase</keyword>
<dbReference type="GO" id="GO:0016567">
    <property type="term" value="P:protein ubiquitination"/>
    <property type="evidence" value="ECO:0007669"/>
    <property type="project" value="UniProtKB-UniPathway"/>
</dbReference>
<dbReference type="EC" id="2.3.2.27" evidence="4"/>
<dbReference type="InterPro" id="IPR013083">
    <property type="entry name" value="Znf_RING/FYVE/PHD"/>
</dbReference>
<dbReference type="PROSITE" id="PS51081">
    <property type="entry name" value="ZF_SIAH"/>
    <property type="match status" value="1"/>
</dbReference>
<evidence type="ECO:0000313" key="12">
    <source>
        <dbReference type="Proteomes" id="UP000504635"/>
    </source>
</evidence>
<keyword evidence="12" id="KW-1185">Reference proteome</keyword>
<comment type="similarity">
    <text evidence="3">Belongs to the SINA (Seven in absentia) family.</text>
</comment>
<accession>A0A6J2YU57</accession>
<dbReference type="GO" id="GO:0031624">
    <property type="term" value="F:ubiquitin conjugating enzyme binding"/>
    <property type="evidence" value="ECO:0007669"/>
    <property type="project" value="TreeGrafter"/>
</dbReference>
<evidence type="ECO:0000256" key="10">
    <source>
        <dbReference type="PROSITE-ProRule" id="PRU00455"/>
    </source>
</evidence>
<dbReference type="InterPro" id="IPR004162">
    <property type="entry name" value="SINA-like_animal"/>
</dbReference>
<dbReference type="GO" id="GO:0061630">
    <property type="term" value="F:ubiquitin protein ligase activity"/>
    <property type="evidence" value="ECO:0007669"/>
    <property type="project" value="UniProtKB-EC"/>
</dbReference>
<dbReference type="PANTHER" id="PTHR45877">
    <property type="entry name" value="E3 UBIQUITIN-PROTEIN LIGASE SIAH2"/>
    <property type="match status" value="1"/>
</dbReference>
<dbReference type="SUPFAM" id="SSF57850">
    <property type="entry name" value="RING/U-box"/>
    <property type="match status" value="1"/>
</dbReference>
<evidence type="ECO:0000256" key="9">
    <source>
        <dbReference type="ARBA" id="ARBA00022833"/>
    </source>
</evidence>
<dbReference type="GeneID" id="115891340"/>
<keyword evidence="6" id="KW-0479">Metal-binding</keyword>
<evidence type="ECO:0000256" key="4">
    <source>
        <dbReference type="ARBA" id="ARBA00012483"/>
    </source>
</evidence>
<keyword evidence="7 10" id="KW-0863">Zinc-finger</keyword>
<evidence type="ECO:0000256" key="5">
    <source>
        <dbReference type="ARBA" id="ARBA00022679"/>
    </source>
</evidence>
<dbReference type="PANTHER" id="PTHR45877:SF2">
    <property type="entry name" value="E3 UBIQUITIN-PROTEIN LIGASE SINA-RELATED"/>
    <property type="match status" value="1"/>
</dbReference>